<reference evidence="5 6" key="1">
    <citation type="submission" date="2016-09" db="EMBL/GenBank/DDBJ databases">
        <title>Bacillus aquimaris SAMM genome sequence reveals colonization and biosurfactant production capacities.</title>
        <authorList>
            <person name="Waghmode S.R."/>
            <person name="Suryavanshi M.V."/>
        </authorList>
    </citation>
    <scope>NUCLEOTIDE SEQUENCE [LARGE SCALE GENOMIC DNA]</scope>
    <source>
        <strain evidence="5 6">SAMM</strain>
    </source>
</reference>
<organism evidence="5 6">
    <name type="scientific">Rossellomorea aquimaris</name>
    <dbReference type="NCBI Taxonomy" id="189382"/>
    <lineage>
        <taxon>Bacteria</taxon>
        <taxon>Bacillati</taxon>
        <taxon>Bacillota</taxon>
        <taxon>Bacilli</taxon>
        <taxon>Bacillales</taxon>
        <taxon>Bacillaceae</taxon>
        <taxon>Rossellomorea</taxon>
    </lineage>
</organism>
<dbReference type="SMART" id="SM00420">
    <property type="entry name" value="HTH_DEOR"/>
    <property type="match status" value="1"/>
</dbReference>
<dbReference type="InterPro" id="IPR050313">
    <property type="entry name" value="Carb_Metab_HTH_regulators"/>
</dbReference>
<dbReference type="OrthoDB" id="9798651at2"/>
<keyword evidence="1" id="KW-0805">Transcription regulation</keyword>
<dbReference type="SUPFAM" id="SSF46785">
    <property type="entry name" value="Winged helix' DNA-binding domain"/>
    <property type="match status" value="1"/>
</dbReference>
<feature type="region of interest" description="Disordered" evidence="3">
    <location>
        <begin position="51"/>
        <end position="79"/>
    </location>
</feature>
<dbReference type="PANTHER" id="PTHR30363">
    <property type="entry name" value="HTH-TYPE TRANSCRIPTIONAL REGULATOR SRLR-RELATED"/>
    <property type="match status" value="1"/>
</dbReference>
<sequence length="255" mass="27991">MFSEERREKILEKVVDNGRVMAKDLADEFHVSIDSIRRDLSIMEEEGLLKRTHGGAIPNPKARNKPQMPEERYGKANPGQKAIARSAAGLINEGETVFIGGASIHNAMLEYLPRNIPYTVVTNSVEVAYRIKEYANIETLLIGGMMKGSGNITDSIANEFTKQFTVDVNFATAGGISARGLSTSTPEVAVFLKTVMTRSKKNIALMEHQKLGVDLFAGLDLPLSKVDLLITNDESDREKVEVFESAGVKVCMVSE</sequence>
<dbReference type="InterPro" id="IPR014036">
    <property type="entry name" value="DeoR-like_C"/>
</dbReference>
<dbReference type="PROSITE" id="PS51000">
    <property type="entry name" value="HTH_DEOR_2"/>
    <property type="match status" value="1"/>
</dbReference>
<dbReference type="RefSeq" id="WP_071617609.1">
    <property type="nucleotide sequence ID" value="NZ_MINN01000074.1"/>
</dbReference>
<dbReference type="Gene3D" id="1.10.10.10">
    <property type="entry name" value="Winged helix-like DNA-binding domain superfamily/Winged helix DNA-binding domain"/>
    <property type="match status" value="1"/>
</dbReference>
<dbReference type="GO" id="GO:0003700">
    <property type="term" value="F:DNA-binding transcription factor activity"/>
    <property type="evidence" value="ECO:0007669"/>
    <property type="project" value="InterPro"/>
</dbReference>
<dbReference type="Gene3D" id="3.40.50.1360">
    <property type="match status" value="1"/>
</dbReference>
<name>A0A1J6WJC6_9BACI</name>
<accession>A0A1J6WJC6</accession>
<evidence type="ECO:0000256" key="3">
    <source>
        <dbReference type="SAM" id="MobiDB-lite"/>
    </source>
</evidence>
<evidence type="ECO:0000313" key="6">
    <source>
        <dbReference type="Proteomes" id="UP000182062"/>
    </source>
</evidence>
<keyword evidence="2" id="KW-0804">Transcription</keyword>
<dbReference type="AlphaFoldDB" id="A0A1J6WJC6"/>
<evidence type="ECO:0000256" key="1">
    <source>
        <dbReference type="ARBA" id="ARBA00023015"/>
    </source>
</evidence>
<dbReference type="EMBL" id="MINN01000074">
    <property type="protein sequence ID" value="OIU71944.1"/>
    <property type="molecule type" value="Genomic_DNA"/>
</dbReference>
<gene>
    <name evidence="5" type="ORF">BHE18_04680</name>
</gene>
<dbReference type="InterPro" id="IPR036390">
    <property type="entry name" value="WH_DNA-bd_sf"/>
</dbReference>
<dbReference type="SMART" id="SM01134">
    <property type="entry name" value="DeoRC"/>
    <property type="match status" value="1"/>
</dbReference>
<evidence type="ECO:0000259" key="4">
    <source>
        <dbReference type="PROSITE" id="PS51000"/>
    </source>
</evidence>
<dbReference type="InterPro" id="IPR036388">
    <property type="entry name" value="WH-like_DNA-bd_sf"/>
</dbReference>
<dbReference type="InterPro" id="IPR037171">
    <property type="entry name" value="NagB/RpiA_transferase-like"/>
</dbReference>
<proteinExistence type="predicted"/>
<dbReference type="Proteomes" id="UP000182062">
    <property type="component" value="Unassembled WGS sequence"/>
</dbReference>
<dbReference type="PRINTS" id="PR00037">
    <property type="entry name" value="HTHLACR"/>
</dbReference>
<evidence type="ECO:0000256" key="2">
    <source>
        <dbReference type="ARBA" id="ARBA00023163"/>
    </source>
</evidence>
<dbReference type="InterPro" id="IPR001034">
    <property type="entry name" value="DeoR_HTH"/>
</dbReference>
<keyword evidence="6" id="KW-1185">Reference proteome</keyword>
<dbReference type="PANTHER" id="PTHR30363:SF51">
    <property type="entry name" value="HTH-TYPE TRANSCRIPTIONAL REPRESSOR GLCR"/>
    <property type="match status" value="1"/>
</dbReference>
<dbReference type="Pfam" id="PF00455">
    <property type="entry name" value="DeoRC"/>
    <property type="match status" value="1"/>
</dbReference>
<dbReference type="Pfam" id="PF08220">
    <property type="entry name" value="HTH_DeoR"/>
    <property type="match status" value="1"/>
</dbReference>
<evidence type="ECO:0000313" key="5">
    <source>
        <dbReference type="EMBL" id="OIU71944.1"/>
    </source>
</evidence>
<dbReference type="SUPFAM" id="SSF100950">
    <property type="entry name" value="NagB/RpiA/CoA transferase-like"/>
    <property type="match status" value="1"/>
</dbReference>
<feature type="domain" description="HTH deoR-type" evidence="4">
    <location>
        <begin position="3"/>
        <end position="58"/>
    </location>
</feature>
<protein>
    <submittedName>
        <fullName evidence="5">DeoR family transcriptional regulator</fullName>
    </submittedName>
</protein>
<comment type="caution">
    <text evidence="5">The sequence shown here is derived from an EMBL/GenBank/DDBJ whole genome shotgun (WGS) entry which is preliminary data.</text>
</comment>